<gene>
    <name evidence="2" type="ORF">NAEGRDRAFT_80305</name>
</gene>
<evidence type="ECO:0000256" key="1">
    <source>
        <dbReference type="SAM" id="MobiDB-lite"/>
    </source>
</evidence>
<organism evidence="3">
    <name type="scientific">Naegleria gruberi</name>
    <name type="common">Amoeba</name>
    <dbReference type="NCBI Taxonomy" id="5762"/>
    <lineage>
        <taxon>Eukaryota</taxon>
        <taxon>Discoba</taxon>
        <taxon>Heterolobosea</taxon>
        <taxon>Tetramitia</taxon>
        <taxon>Eutetramitia</taxon>
        <taxon>Vahlkampfiidae</taxon>
        <taxon>Naegleria</taxon>
    </lineage>
</organism>
<reference evidence="2 3" key="1">
    <citation type="journal article" date="2010" name="Cell">
        <title>The genome of Naegleria gruberi illuminates early eukaryotic versatility.</title>
        <authorList>
            <person name="Fritz-Laylin L.K."/>
            <person name="Prochnik S.E."/>
            <person name="Ginger M.L."/>
            <person name="Dacks J.B."/>
            <person name="Carpenter M.L."/>
            <person name="Field M.C."/>
            <person name="Kuo A."/>
            <person name="Paredez A."/>
            <person name="Chapman J."/>
            <person name="Pham J."/>
            <person name="Shu S."/>
            <person name="Neupane R."/>
            <person name="Cipriano M."/>
            <person name="Mancuso J."/>
            <person name="Tu H."/>
            <person name="Salamov A."/>
            <person name="Lindquist E."/>
            <person name="Shapiro H."/>
            <person name="Lucas S."/>
            <person name="Grigoriev I.V."/>
            <person name="Cande W.Z."/>
            <person name="Fulton C."/>
            <person name="Rokhsar D.S."/>
            <person name="Dawson S.C."/>
        </authorList>
    </citation>
    <scope>NUCLEOTIDE SEQUENCE [LARGE SCALE GENOMIC DNA]</scope>
    <source>
        <strain evidence="2 3">NEG-M</strain>
    </source>
</reference>
<dbReference type="RefSeq" id="XP_002675429.1">
    <property type="nucleotide sequence ID" value="XM_002675383.1"/>
</dbReference>
<accession>D2VKG3</accession>
<evidence type="ECO:0000313" key="2">
    <source>
        <dbReference type="EMBL" id="EFC42685.1"/>
    </source>
</evidence>
<name>D2VKG3_NAEGR</name>
<feature type="compositionally biased region" description="Low complexity" evidence="1">
    <location>
        <begin position="536"/>
        <end position="584"/>
    </location>
</feature>
<dbReference type="AlphaFoldDB" id="D2VKG3"/>
<feature type="compositionally biased region" description="Polar residues" evidence="1">
    <location>
        <begin position="508"/>
        <end position="517"/>
    </location>
</feature>
<feature type="compositionally biased region" description="Acidic residues" evidence="1">
    <location>
        <begin position="124"/>
        <end position="134"/>
    </location>
</feature>
<dbReference type="EMBL" id="GG738878">
    <property type="protein sequence ID" value="EFC42685.1"/>
    <property type="molecule type" value="Genomic_DNA"/>
</dbReference>
<dbReference type="InParanoid" id="D2VKG3"/>
<feature type="compositionally biased region" description="Acidic residues" evidence="1">
    <location>
        <begin position="601"/>
        <end position="620"/>
    </location>
</feature>
<feature type="region of interest" description="Disordered" evidence="1">
    <location>
        <begin position="536"/>
        <end position="620"/>
    </location>
</feature>
<dbReference type="KEGG" id="ngr:NAEGRDRAFT_80305"/>
<proteinExistence type="predicted"/>
<evidence type="ECO:0000313" key="3">
    <source>
        <dbReference type="Proteomes" id="UP000006671"/>
    </source>
</evidence>
<sequence length="620" mass="69507">MADVDLPSITSSNSKLKTLRTLNSIHKEITSILNPNLEQCRFLCPVTQIISETKHRVVLLTLIYHRQNGGEYAIFLFNENLKLRDCIPIKNYSFFVQIRNVKTPDEKVQELNRKRKESMQSDSSDYDDYEDDYTPSEEKDVFAKSNRLVLYHVVNENETQEFVFSFDNDQQLLQFTFALSNICDKDPSFKLGFDQIFEIPSELENILNREEYYDEVRGDSQPQFIPPHGYQFITSTSDIKSHLKQSNMLLQMSQQFASLKHQITLKSNDLKFMVSQQMLGPNNKRLSAKFALGSPIVGSLGMTSSPVNTGGLTVSEKRKSLTPTGILPQSSGQQIIGQSTLTSLLKSHSGGSNSQTPTPFDWVLFFIERFELDANEIEFLNPLYQNMENSGSLDCIRIVENRKDKLVEQDVVSITKDDSNTEDEYAWLMKRSEQEIENHIKSIPRVIAAKPSNTAAKPLNTVSSFTKTSNQTIRQVSTPSQNNSQPTTSPNKPITSSNPISTTPSTTAAQPMVQSPPTIESNFMQSELLSKLYNNNSSAQLSSSPSNNANSNNTPKSATSTPTTTTVPTTKIIGSKQAQQQQQQQKDDSDSDISLSMSSSDSDEDEEDDLDMSSTDEDSD</sequence>
<dbReference type="OrthoDB" id="10507671at2759"/>
<dbReference type="Proteomes" id="UP000006671">
    <property type="component" value="Unassembled WGS sequence"/>
</dbReference>
<dbReference type="OMA" id="WVLFFIE"/>
<feature type="compositionally biased region" description="Polar residues" evidence="1">
    <location>
        <begin position="457"/>
        <end position="492"/>
    </location>
</feature>
<dbReference type="GeneID" id="8852236"/>
<keyword evidence="3" id="KW-1185">Reference proteome</keyword>
<feature type="region of interest" description="Disordered" evidence="1">
    <location>
        <begin position="457"/>
        <end position="517"/>
    </location>
</feature>
<dbReference type="VEuPathDB" id="AmoebaDB:NAEGRDRAFT_80305"/>
<feature type="region of interest" description="Disordered" evidence="1">
    <location>
        <begin position="109"/>
        <end position="134"/>
    </location>
</feature>
<feature type="compositionally biased region" description="Low complexity" evidence="1">
    <location>
        <begin position="493"/>
        <end position="507"/>
    </location>
</feature>
<protein>
    <submittedName>
        <fullName evidence="2">Uncharacterized protein</fullName>
    </submittedName>
</protein>